<dbReference type="SMART" id="SM00421">
    <property type="entry name" value="HTH_LUXR"/>
    <property type="match status" value="1"/>
</dbReference>
<name>A0A431W8A9_9GAMM</name>
<dbReference type="InterPro" id="IPR016032">
    <property type="entry name" value="Sig_transdc_resp-reg_C-effctor"/>
</dbReference>
<protein>
    <recommendedName>
        <fullName evidence="1">HTH luxR-type domain-containing protein</fullName>
    </recommendedName>
</protein>
<evidence type="ECO:0000313" key="3">
    <source>
        <dbReference type="Proteomes" id="UP000282060"/>
    </source>
</evidence>
<comment type="caution">
    <text evidence="2">The sequence shown here is derived from an EMBL/GenBank/DDBJ whole genome shotgun (WGS) entry which is preliminary data.</text>
</comment>
<organism evidence="2 3">
    <name type="scientific">Shewanella atlantica</name>
    <dbReference type="NCBI Taxonomy" id="271099"/>
    <lineage>
        <taxon>Bacteria</taxon>
        <taxon>Pseudomonadati</taxon>
        <taxon>Pseudomonadota</taxon>
        <taxon>Gammaproteobacteria</taxon>
        <taxon>Alteromonadales</taxon>
        <taxon>Shewanellaceae</taxon>
        <taxon>Shewanella</taxon>
    </lineage>
</organism>
<dbReference type="EMBL" id="RXNV01000005">
    <property type="protein sequence ID" value="RTR31690.1"/>
    <property type="molecule type" value="Genomic_DNA"/>
</dbReference>
<dbReference type="SUPFAM" id="SSF46894">
    <property type="entry name" value="C-terminal effector domain of the bipartite response regulators"/>
    <property type="match status" value="1"/>
</dbReference>
<gene>
    <name evidence="2" type="ORF">EKG39_13330</name>
</gene>
<dbReference type="CDD" id="cd06170">
    <property type="entry name" value="LuxR_C_like"/>
    <property type="match status" value="1"/>
</dbReference>
<dbReference type="Gene3D" id="1.10.10.10">
    <property type="entry name" value="Winged helix-like DNA-binding domain superfamily/Winged helix DNA-binding domain"/>
    <property type="match status" value="1"/>
</dbReference>
<proteinExistence type="predicted"/>
<dbReference type="PROSITE" id="PS50043">
    <property type="entry name" value="HTH_LUXR_2"/>
    <property type="match status" value="1"/>
</dbReference>
<keyword evidence="3" id="KW-1185">Reference proteome</keyword>
<evidence type="ECO:0000313" key="2">
    <source>
        <dbReference type="EMBL" id="RTR31690.1"/>
    </source>
</evidence>
<reference evidence="2 3" key="1">
    <citation type="submission" date="2018-12" db="EMBL/GenBank/DDBJ databases">
        <authorList>
            <person name="Yu L."/>
        </authorList>
    </citation>
    <scope>NUCLEOTIDE SEQUENCE [LARGE SCALE GENOMIC DNA]</scope>
    <source>
        <strain evidence="2 3">HAW-EB5</strain>
    </source>
</reference>
<feature type="domain" description="HTH luxR-type" evidence="1">
    <location>
        <begin position="123"/>
        <end position="188"/>
    </location>
</feature>
<dbReference type="GO" id="GO:0006355">
    <property type="term" value="P:regulation of DNA-templated transcription"/>
    <property type="evidence" value="ECO:0007669"/>
    <property type="project" value="InterPro"/>
</dbReference>
<sequence>MGRDRLMQPTGWIFYQSKHCGLSRYASYEISPWDLKFDSRFECSKIYVSDPALRQSACVIVASEKNAAFHFTQAKDKQTQGQRVYSAQLRQGYLILIFNQVHHPKIEEVKQYFHDMVLPFILQQEQTEELNDRTKTIVKLTALGFTTKEIANALFLSNRGVDYHLDIAKKTLGASNRSVLVFLAMQQSWFA</sequence>
<dbReference type="GO" id="GO:0003677">
    <property type="term" value="F:DNA binding"/>
    <property type="evidence" value="ECO:0007669"/>
    <property type="project" value="InterPro"/>
</dbReference>
<dbReference type="InterPro" id="IPR000792">
    <property type="entry name" value="Tscrpt_reg_LuxR_C"/>
</dbReference>
<dbReference type="OrthoDB" id="6115007at2"/>
<dbReference type="Proteomes" id="UP000282060">
    <property type="component" value="Unassembled WGS sequence"/>
</dbReference>
<accession>A0A431W8A9</accession>
<dbReference type="AlphaFoldDB" id="A0A431W8A9"/>
<dbReference type="Pfam" id="PF00196">
    <property type="entry name" value="GerE"/>
    <property type="match status" value="1"/>
</dbReference>
<dbReference type="InterPro" id="IPR036388">
    <property type="entry name" value="WH-like_DNA-bd_sf"/>
</dbReference>
<evidence type="ECO:0000259" key="1">
    <source>
        <dbReference type="PROSITE" id="PS50043"/>
    </source>
</evidence>